<keyword evidence="1" id="KW-0472">Membrane</keyword>
<comment type="caution">
    <text evidence="2">The sequence shown here is derived from an EMBL/GenBank/DDBJ whole genome shotgun (WGS) entry which is preliminary data.</text>
</comment>
<dbReference type="Proteomes" id="UP000261257">
    <property type="component" value="Unassembled WGS sequence"/>
</dbReference>
<evidence type="ECO:0000313" key="3">
    <source>
        <dbReference type="Proteomes" id="UP000261257"/>
    </source>
</evidence>
<proteinExistence type="predicted"/>
<dbReference type="RefSeq" id="WP_007871631.1">
    <property type="nucleotide sequence ID" value="NZ_QRQF01000072.1"/>
</dbReference>
<dbReference type="AlphaFoldDB" id="A0A3E4TKP1"/>
<gene>
    <name evidence="2" type="ORF">DXC39_33320</name>
</gene>
<evidence type="ECO:0000256" key="1">
    <source>
        <dbReference type="SAM" id="Phobius"/>
    </source>
</evidence>
<name>A0A3E4TKP1_9FIRM</name>
<sequence length="104" mass="11562">MWMFFGIGAIIFASLGIVWTVQDKKATWFRFFSLSFTAFTVCAFYSDGASGVINESWGDLMDIMPTMSKALWVCTIASTLINAISLLRESRSVKSDKSKIPGDK</sequence>
<protein>
    <submittedName>
        <fullName evidence="2">Uncharacterized protein</fullName>
    </submittedName>
</protein>
<keyword evidence="1" id="KW-1133">Transmembrane helix</keyword>
<reference evidence="2 3" key="1">
    <citation type="submission" date="2018-08" db="EMBL/GenBank/DDBJ databases">
        <title>A genome reference for cultivated species of the human gut microbiota.</title>
        <authorList>
            <person name="Zou Y."/>
            <person name="Xue W."/>
            <person name="Luo G."/>
        </authorList>
    </citation>
    <scope>NUCLEOTIDE SEQUENCE [LARGE SCALE GENOMIC DNA]</scope>
    <source>
        <strain evidence="2 3">TF05-11AC</strain>
    </source>
</reference>
<accession>A0A3E4TKP1</accession>
<feature type="transmembrane region" description="Helical" evidence="1">
    <location>
        <begin position="70"/>
        <end position="87"/>
    </location>
</feature>
<keyword evidence="1" id="KW-0812">Transmembrane</keyword>
<dbReference type="EMBL" id="QSSQ01000082">
    <property type="protein sequence ID" value="RGL91631.1"/>
    <property type="molecule type" value="Genomic_DNA"/>
</dbReference>
<evidence type="ECO:0000313" key="2">
    <source>
        <dbReference type="EMBL" id="RGL91631.1"/>
    </source>
</evidence>
<organism evidence="2 3">
    <name type="scientific">Hungatella hathewayi</name>
    <dbReference type="NCBI Taxonomy" id="154046"/>
    <lineage>
        <taxon>Bacteria</taxon>
        <taxon>Bacillati</taxon>
        <taxon>Bacillota</taxon>
        <taxon>Clostridia</taxon>
        <taxon>Lachnospirales</taxon>
        <taxon>Lachnospiraceae</taxon>
        <taxon>Hungatella</taxon>
    </lineage>
</organism>